<dbReference type="SUPFAM" id="SSF51735">
    <property type="entry name" value="NAD(P)-binding Rossmann-fold domains"/>
    <property type="match status" value="1"/>
</dbReference>
<keyword evidence="3" id="KW-1185">Reference proteome</keyword>
<dbReference type="Pfam" id="PF13460">
    <property type="entry name" value="NAD_binding_10"/>
    <property type="match status" value="1"/>
</dbReference>
<reference evidence="2 3" key="1">
    <citation type="submission" date="2019-02" db="EMBL/GenBank/DDBJ databases">
        <title>Deep-cultivation of Planctomycetes and their phenomic and genomic characterization uncovers novel biology.</title>
        <authorList>
            <person name="Wiegand S."/>
            <person name="Jogler M."/>
            <person name="Boedeker C."/>
            <person name="Pinto D."/>
            <person name="Vollmers J."/>
            <person name="Rivas-Marin E."/>
            <person name="Kohn T."/>
            <person name="Peeters S.H."/>
            <person name="Heuer A."/>
            <person name="Rast P."/>
            <person name="Oberbeckmann S."/>
            <person name="Bunk B."/>
            <person name="Jeske O."/>
            <person name="Meyerdierks A."/>
            <person name="Storesund J.E."/>
            <person name="Kallscheuer N."/>
            <person name="Luecker S."/>
            <person name="Lage O.M."/>
            <person name="Pohl T."/>
            <person name="Merkel B.J."/>
            <person name="Hornburger P."/>
            <person name="Mueller R.-W."/>
            <person name="Bruemmer F."/>
            <person name="Labrenz M."/>
            <person name="Spormann A.M."/>
            <person name="Op Den Camp H."/>
            <person name="Overmann J."/>
            <person name="Amann R."/>
            <person name="Jetten M.S.M."/>
            <person name="Mascher T."/>
            <person name="Medema M.H."/>
            <person name="Devos D.P."/>
            <person name="Kaster A.-K."/>
            <person name="Ovreas L."/>
            <person name="Rohde M."/>
            <person name="Galperin M.Y."/>
            <person name="Jogler C."/>
        </authorList>
    </citation>
    <scope>NUCLEOTIDE SEQUENCE [LARGE SCALE GENOMIC DNA]</scope>
    <source>
        <strain evidence="2 3">Pla144</strain>
    </source>
</reference>
<evidence type="ECO:0000313" key="2">
    <source>
        <dbReference type="EMBL" id="TWU22645.1"/>
    </source>
</evidence>
<proteinExistence type="predicted"/>
<name>A0A5C6CF66_9BACT</name>
<comment type="caution">
    <text evidence="2">The sequence shown here is derived from an EMBL/GenBank/DDBJ whole genome shotgun (WGS) entry which is preliminary data.</text>
</comment>
<dbReference type="OrthoDB" id="9785372at2"/>
<dbReference type="EMBL" id="SJPS01000007">
    <property type="protein sequence ID" value="TWU22645.1"/>
    <property type="molecule type" value="Genomic_DNA"/>
</dbReference>
<dbReference type="Gene3D" id="3.40.50.720">
    <property type="entry name" value="NAD(P)-binding Rossmann-like Domain"/>
    <property type="match status" value="1"/>
</dbReference>
<protein>
    <recommendedName>
        <fullName evidence="1">NAD(P)-binding domain-containing protein</fullName>
    </recommendedName>
</protein>
<evidence type="ECO:0000259" key="1">
    <source>
        <dbReference type="Pfam" id="PF13460"/>
    </source>
</evidence>
<evidence type="ECO:0000313" key="3">
    <source>
        <dbReference type="Proteomes" id="UP000318437"/>
    </source>
</evidence>
<sequence>MTTLVLGANGATGRLLVEQLLNRGQYVKAIVRSPDKMPKVLLNHEKLHLISANLLDLIDTELAQHVEGCDAVASCLGHNLTLKGVFGPPRRLVADSTRRLCQAIESNKSEKPTKFVLMNTAGNSNRDLQEPIPIAQKCVVGLIRILLPPHVDNEQAADYLRTKVGQHSLEIEWAVVRPDSLTNEEEVSEYEVHTSPTRSAIFNSGKTSRINVGHFMAELITNHDTWNKWKGQMPVIYNK</sequence>
<dbReference type="PANTHER" id="PTHR15020:SF11">
    <property type="entry name" value="OS06G0360300 PROTEIN"/>
    <property type="match status" value="1"/>
</dbReference>
<feature type="domain" description="NAD(P)-binding" evidence="1">
    <location>
        <begin position="7"/>
        <end position="222"/>
    </location>
</feature>
<dbReference type="InterPro" id="IPR036291">
    <property type="entry name" value="NAD(P)-bd_dom_sf"/>
</dbReference>
<dbReference type="PANTHER" id="PTHR15020">
    <property type="entry name" value="FLAVIN REDUCTASE-RELATED"/>
    <property type="match status" value="1"/>
</dbReference>
<dbReference type="Proteomes" id="UP000318437">
    <property type="component" value="Unassembled WGS sequence"/>
</dbReference>
<organism evidence="2 3">
    <name type="scientific">Bythopirellula polymerisocia</name>
    <dbReference type="NCBI Taxonomy" id="2528003"/>
    <lineage>
        <taxon>Bacteria</taxon>
        <taxon>Pseudomonadati</taxon>
        <taxon>Planctomycetota</taxon>
        <taxon>Planctomycetia</taxon>
        <taxon>Pirellulales</taxon>
        <taxon>Lacipirellulaceae</taxon>
        <taxon>Bythopirellula</taxon>
    </lineage>
</organism>
<dbReference type="AlphaFoldDB" id="A0A5C6CF66"/>
<accession>A0A5C6CF66</accession>
<gene>
    <name evidence="2" type="ORF">Pla144_41050</name>
</gene>
<dbReference type="InterPro" id="IPR016040">
    <property type="entry name" value="NAD(P)-bd_dom"/>
</dbReference>